<dbReference type="AlphaFoldDB" id="A0A6J4VLP8"/>
<name>A0A6J4VLP8_9DEIN</name>
<evidence type="ECO:0000313" key="1">
    <source>
        <dbReference type="EMBL" id="CAA9581795.1"/>
    </source>
</evidence>
<dbReference type="EMBL" id="CADCWP010000265">
    <property type="protein sequence ID" value="CAA9581795.1"/>
    <property type="molecule type" value="Genomic_DNA"/>
</dbReference>
<feature type="non-terminal residue" evidence="1">
    <location>
        <position position="1"/>
    </location>
</feature>
<protein>
    <submittedName>
        <fullName evidence="1">Uncharacterized protein</fullName>
    </submittedName>
</protein>
<accession>A0A6J4VLP8</accession>
<proteinExistence type="predicted"/>
<reference evidence="1" key="1">
    <citation type="submission" date="2020-02" db="EMBL/GenBank/DDBJ databases">
        <authorList>
            <person name="Meier V. D."/>
        </authorList>
    </citation>
    <scope>NUCLEOTIDE SEQUENCE</scope>
    <source>
        <strain evidence="1">AVDCRST_MAG86</strain>
    </source>
</reference>
<feature type="non-terminal residue" evidence="1">
    <location>
        <position position="41"/>
    </location>
</feature>
<organism evidence="1">
    <name type="scientific">uncultured Truepera sp</name>
    <dbReference type="NCBI Taxonomy" id="543023"/>
    <lineage>
        <taxon>Bacteria</taxon>
        <taxon>Thermotogati</taxon>
        <taxon>Deinococcota</taxon>
        <taxon>Deinococci</taxon>
        <taxon>Trueperales</taxon>
        <taxon>Trueperaceae</taxon>
        <taxon>Truepera</taxon>
        <taxon>environmental samples</taxon>
    </lineage>
</organism>
<gene>
    <name evidence="1" type="ORF">AVDCRST_MAG86-3239</name>
</gene>
<sequence>AEAIPPALFYLFYERPRANTPESTGFYKAPSKAVAGAAHTM</sequence>